<dbReference type="CDD" id="cd20736">
    <property type="entry name" value="PoNe_Nuclease"/>
    <property type="match status" value="1"/>
</dbReference>
<evidence type="ECO:0000313" key="3">
    <source>
        <dbReference type="EMBL" id="KFE99419.1"/>
    </source>
</evidence>
<dbReference type="InterPro" id="IPR011856">
    <property type="entry name" value="tRNA_endonuc-like_dom_sf"/>
</dbReference>
<dbReference type="PANTHER" id="PTHR34039">
    <property type="entry name" value="UPF0102 PROTEIN YRAN"/>
    <property type="match status" value="1"/>
</dbReference>
<dbReference type="EMBL" id="JPRP01000001">
    <property type="protein sequence ID" value="KFE99419.1"/>
    <property type="molecule type" value="Genomic_DNA"/>
</dbReference>
<dbReference type="AlphaFoldDB" id="A0A085Z4Q6"/>
<dbReference type="eggNOG" id="COG0792">
    <property type="taxonomic scope" value="Bacteria"/>
</dbReference>
<dbReference type="PANTHER" id="PTHR34039:SF1">
    <property type="entry name" value="UPF0102 PROTEIN YRAN"/>
    <property type="match status" value="1"/>
</dbReference>
<dbReference type="Pfam" id="PF02021">
    <property type="entry name" value="UPF0102"/>
    <property type="match status" value="1"/>
</dbReference>
<evidence type="ECO:0000256" key="2">
    <source>
        <dbReference type="HAMAP-Rule" id="MF_00048"/>
    </source>
</evidence>
<protein>
    <recommendedName>
        <fullName evidence="2">UPF0102 protein IX39_01750</fullName>
    </recommendedName>
</protein>
<gene>
    <name evidence="3" type="ORF">IX39_01750</name>
</gene>
<dbReference type="Proteomes" id="UP000028713">
    <property type="component" value="Unassembled WGS sequence"/>
</dbReference>
<organism evidence="3 4">
    <name type="scientific">Chryseobacterium formosense</name>
    <dbReference type="NCBI Taxonomy" id="236814"/>
    <lineage>
        <taxon>Bacteria</taxon>
        <taxon>Pseudomonadati</taxon>
        <taxon>Bacteroidota</taxon>
        <taxon>Flavobacteriia</taxon>
        <taxon>Flavobacteriales</taxon>
        <taxon>Weeksellaceae</taxon>
        <taxon>Chryseobacterium group</taxon>
        <taxon>Chryseobacterium</taxon>
    </lineage>
</organism>
<dbReference type="InterPro" id="IPR003509">
    <property type="entry name" value="UPF0102_YraN-like"/>
</dbReference>
<sequence>MADHNELGKEAENLAADYLIKNGYKILVRNFRFKKNEVDIIAEKDNQIIVVEVKARSTDFFILPQEAVTKGKIKSIVSAANHFMEEFNKNQEVRFDIISVLPDEKRNLNIEHIENAFEAFDAN</sequence>
<keyword evidence="4" id="KW-1185">Reference proteome</keyword>
<evidence type="ECO:0000313" key="4">
    <source>
        <dbReference type="Proteomes" id="UP000028713"/>
    </source>
</evidence>
<proteinExistence type="inferred from homology"/>
<comment type="caution">
    <text evidence="3">The sequence shown here is derived from an EMBL/GenBank/DDBJ whole genome shotgun (WGS) entry which is preliminary data.</text>
</comment>
<dbReference type="Gene3D" id="3.40.1350.10">
    <property type="match status" value="1"/>
</dbReference>
<dbReference type="InterPro" id="IPR011335">
    <property type="entry name" value="Restrct_endonuc-II-like"/>
</dbReference>
<dbReference type="OrthoDB" id="9802516at2"/>
<dbReference type="STRING" id="236814.IX39_01750"/>
<dbReference type="HAMAP" id="MF_00048">
    <property type="entry name" value="UPF0102"/>
    <property type="match status" value="1"/>
</dbReference>
<dbReference type="GO" id="GO:0003676">
    <property type="term" value="F:nucleic acid binding"/>
    <property type="evidence" value="ECO:0007669"/>
    <property type="project" value="InterPro"/>
</dbReference>
<reference evidence="3 4" key="1">
    <citation type="submission" date="2014-07" db="EMBL/GenBank/DDBJ databases">
        <title>Genome of Chryseobacterium formosense LMG 24722.</title>
        <authorList>
            <person name="Pipes S.E."/>
            <person name="Stropko S.J."/>
            <person name="Newman J.D."/>
        </authorList>
    </citation>
    <scope>NUCLEOTIDE SEQUENCE [LARGE SCALE GENOMIC DNA]</scope>
    <source>
        <strain evidence="3 4">LMG 24722</strain>
    </source>
</reference>
<evidence type="ECO:0000256" key="1">
    <source>
        <dbReference type="ARBA" id="ARBA00006738"/>
    </source>
</evidence>
<comment type="similarity">
    <text evidence="1 2">Belongs to the UPF0102 family.</text>
</comment>
<name>A0A085Z4Q6_9FLAO</name>
<dbReference type="SUPFAM" id="SSF52980">
    <property type="entry name" value="Restriction endonuclease-like"/>
    <property type="match status" value="1"/>
</dbReference>
<accession>A0A085Z4Q6</accession>